<evidence type="ECO:0000259" key="2">
    <source>
        <dbReference type="Pfam" id="PF13581"/>
    </source>
</evidence>
<comment type="caution">
    <text evidence="3">The sequence shown here is derived from an EMBL/GenBank/DDBJ whole genome shotgun (WGS) entry which is preliminary data.</text>
</comment>
<dbReference type="InterPro" id="IPR036890">
    <property type="entry name" value="HATPase_C_sf"/>
</dbReference>
<keyword evidence="3" id="KW-0067">ATP-binding</keyword>
<dbReference type="Pfam" id="PF13581">
    <property type="entry name" value="HATPase_c_2"/>
    <property type="match status" value="1"/>
</dbReference>
<keyword evidence="1" id="KW-0723">Serine/threonine-protein kinase</keyword>
<dbReference type="Proteomes" id="UP001361239">
    <property type="component" value="Unassembled WGS sequence"/>
</dbReference>
<name>A0ABU8RV04_9SPHN</name>
<dbReference type="PANTHER" id="PTHR35526">
    <property type="entry name" value="ANTI-SIGMA-F FACTOR RSBW-RELATED"/>
    <property type="match status" value="1"/>
</dbReference>
<keyword evidence="3" id="KW-0547">Nucleotide-binding</keyword>
<evidence type="ECO:0000256" key="1">
    <source>
        <dbReference type="ARBA" id="ARBA00022527"/>
    </source>
</evidence>
<dbReference type="GO" id="GO:0005524">
    <property type="term" value="F:ATP binding"/>
    <property type="evidence" value="ECO:0007669"/>
    <property type="project" value="UniProtKB-KW"/>
</dbReference>
<dbReference type="EMBL" id="JBBHJZ010000002">
    <property type="protein sequence ID" value="MEJ5976919.1"/>
    <property type="molecule type" value="Genomic_DNA"/>
</dbReference>
<evidence type="ECO:0000313" key="4">
    <source>
        <dbReference type="Proteomes" id="UP001361239"/>
    </source>
</evidence>
<keyword evidence="4" id="KW-1185">Reference proteome</keyword>
<dbReference type="Gene3D" id="3.30.565.10">
    <property type="entry name" value="Histidine kinase-like ATPase, C-terminal domain"/>
    <property type="match status" value="1"/>
</dbReference>
<keyword evidence="1" id="KW-0808">Transferase</keyword>
<protein>
    <submittedName>
        <fullName evidence="3">ATP-binding protein</fullName>
    </submittedName>
</protein>
<keyword evidence="1" id="KW-0418">Kinase</keyword>
<organism evidence="3 4">
    <name type="scientific">Novosphingobium anseongense</name>
    <dbReference type="NCBI Taxonomy" id="3133436"/>
    <lineage>
        <taxon>Bacteria</taxon>
        <taxon>Pseudomonadati</taxon>
        <taxon>Pseudomonadota</taxon>
        <taxon>Alphaproteobacteria</taxon>
        <taxon>Sphingomonadales</taxon>
        <taxon>Sphingomonadaceae</taxon>
        <taxon>Novosphingobium</taxon>
    </lineage>
</organism>
<dbReference type="InterPro" id="IPR003594">
    <property type="entry name" value="HATPase_dom"/>
</dbReference>
<accession>A0ABU8RV04</accession>
<gene>
    <name evidence="3" type="ORF">WG901_09760</name>
</gene>
<dbReference type="PANTHER" id="PTHR35526:SF3">
    <property type="entry name" value="ANTI-SIGMA-F FACTOR RSBW"/>
    <property type="match status" value="1"/>
</dbReference>
<feature type="domain" description="Histidine kinase/HSP90-like ATPase" evidence="2">
    <location>
        <begin position="21"/>
        <end position="135"/>
    </location>
</feature>
<dbReference type="RefSeq" id="WP_339586878.1">
    <property type="nucleotide sequence ID" value="NZ_JBBHJZ010000002.1"/>
</dbReference>
<sequence>MVSGTTISRCHKAGQEAGDTLIAAMALVERFAVSHGLETPAMQRLAIVVEEIVSNLLCHAAHDRDIAFTLSLDHGTAGPHIVLDDDSDPFDPRTAPIPEMPEPVRGGGVGLALVGAWCDIVAYDSAQGRNRLILRLR</sequence>
<dbReference type="InterPro" id="IPR050267">
    <property type="entry name" value="Anti-sigma-factor_SerPK"/>
</dbReference>
<evidence type="ECO:0000313" key="3">
    <source>
        <dbReference type="EMBL" id="MEJ5976919.1"/>
    </source>
</evidence>
<reference evidence="3 4" key="1">
    <citation type="submission" date="2024-03" db="EMBL/GenBank/DDBJ databases">
        <authorList>
            <person name="Jo J.-H."/>
        </authorList>
    </citation>
    <scope>NUCLEOTIDE SEQUENCE [LARGE SCALE GENOMIC DNA]</scope>
    <source>
        <strain evidence="3 4">PS1R-30</strain>
    </source>
</reference>
<proteinExistence type="predicted"/>